<proteinExistence type="predicted"/>
<gene>
    <name evidence="3" type="ORF">PF011_g22977</name>
</gene>
<dbReference type="Proteomes" id="UP000460718">
    <property type="component" value="Unassembled WGS sequence"/>
</dbReference>
<evidence type="ECO:0000313" key="4">
    <source>
        <dbReference type="Proteomes" id="UP000460718"/>
    </source>
</evidence>
<dbReference type="EMBL" id="QXFW01002380">
    <property type="protein sequence ID" value="KAE8979124.1"/>
    <property type="molecule type" value="Genomic_DNA"/>
</dbReference>
<comment type="caution">
    <text evidence="3">The sequence shown here is derived from an EMBL/GenBank/DDBJ whole genome shotgun (WGS) entry which is preliminary data.</text>
</comment>
<accession>A0A6A3IG75</accession>
<dbReference type="AlphaFoldDB" id="A0A6A3IG75"/>
<name>A0A6A3IG75_9STRA</name>
<dbReference type="InterPro" id="IPR018289">
    <property type="entry name" value="MULE_transposase_dom"/>
</dbReference>
<evidence type="ECO:0000313" key="3">
    <source>
        <dbReference type="EMBL" id="KAE8979124.1"/>
    </source>
</evidence>
<protein>
    <recommendedName>
        <fullName evidence="2">MULE transposase domain-containing protein</fullName>
    </recommendedName>
</protein>
<organism evidence="3 4">
    <name type="scientific">Phytophthora fragariae</name>
    <dbReference type="NCBI Taxonomy" id="53985"/>
    <lineage>
        <taxon>Eukaryota</taxon>
        <taxon>Sar</taxon>
        <taxon>Stramenopiles</taxon>
        <taxon>Oomycota</taxon>
        <taxon>Peronosporomycetes</taxon>
        <taxon>Peronosporales</taxon>
        <taxon>Peronosporaceae</taxon>
        <taxon>Phytophthora</taxon>
    </lineage>
</organism>
<evidence type="ECO:0000259" key="2">
    <source>
        <dbReference type="Pfam" id="PF10551"/>
    </source>
</evidence>
<dbReference type="PANTHER" id="PTHR47160:SF5">
    <property type="entry name" value="MULE TRANSPOSASE DOMAIN-CONTAINING PROTEIN"/>
    <property type="match status" value="1"/>
</dbReference>
<dbReference type="PANTHER" id="PTHR47160">
    <property type="entry name" value="PUTATIVE-RELATED"/>
    <property type="match status" value="1"/>
</dbReference>
<reference evidence="3 4" key="1">
    <citation type="submission" date="2018-09" db="EMBL/GenBank/DDBJ databases">
        <title>Genomic investigation of the strawberry pathogen Phytophthora fragariae indicates pathogenicity is determined by transcriptional variation in three key races.</title>
        <authorList>
            <person name="Adams T.M."/>
            <person name="Armitage A.D."/>
            <person name="Sobczyk M.K."/>
            <person name="Bates H.J."/>
            <person name="Dunwell J.M."/>
            <person name="Nellist C.F."/>
            <person name="Harrison R.J."/>
        </authorList>
    </citation>
    <scope>NUCLEOTIDE SEQUENCE [LARGE SCALE GENOMIC DNA]</scope>
    <source>
        <strain evidence="3 4">SCRP245</strain>
    </source>
</reference>
<evidence type="ECO:0000256" key="1">
    <source>
        <dbReference type="SAM" id="MobiDB-lite"/>
    </source>
</evidence>
<sequence length="462" mass="52878">MTYDIENMIPHTCHLGQEDVQLNDASALINVEDDIREFVDGLADQDIPANQIWMFYAASKFYAASTCVVRGLSRSQVIKRIGNAKADTKMFSLVETPDLAKVKNEIVGFSQFNYAWHDDSRAKQGKSEIERLIGWSHPELRNLLRYDGLHLFVDGTFHCTPKSFHQFVTLMMYDPLTDLFVPVFFTLATNKTTDLYTKMFKCIEFALGKEPNPADVVCDFEAAMISAIDDRFPSTRIVGCLFHFKQACRRKMKEYRLSEAEAGVAMEFGVLDMLTVIHPQKIAVQGVAWVKTKIKERCAAKGLEYSRNKWKRFWQYFANTWLVTYSPELWNTYGVQRNIVNRTNNPLERFHRKLNARMKAHPTLKRFVRVIEEIAREYVVLRRSIISGDATAPVRSNLRFPRSAVLPEPNDIVDSDDDNDDIDAENTGVAEDDDAQLSDDELGMLYDTSFDHEKAMESDAAA</sequence>
<dbReference type="Pfam" id="PF10551">
    <property type="entry name" value="MULE"/>
    <property type="match status" value="1"/>
</dbReference>
<feature type="compositionally biased region" description="Acidic residues" evidence="1">
    <location>
        <begin position="411"/>
        <end position="438"/>
    </location>
</feature>
<feature type="region of interest" description="Disordered" evidence="1">
    <location>
        <begin position="408"/>
        <end position="438"/>
    </location>
</feature>
<feature type="domain" description="MULE transposase" evidence="2">
    <location>
        <begin position="151"/>
        <end position="246"/>
    </location>
</feature>